<keyword evidence="5" id="KW-1185">Reference proteome</keyword>
<feature type="compositionally biased region" description="Polar residues" evidence="2">
    <location>
        <begin position="136"/>
        <end position="150"/>
    </location>
</feature>
<reference evidence="5" key="1">
    <citation type="journal article" date="2013" name="New Phytol.">
        <title>Comparative genomic and transcriptomic analyses reveal the hemibiotrophic stage shift of Colletotrichum fungi.</title>
        <authorList>
            <person name="Gan P."/>
            <person name="Ikeda K."/>
            <person name="Irieda H."/>
            <person name="Narusaka M."/>
            <person name="O'Connell R.J."/>
            <person name="Narusaka Y."/>
            <person name="Takano Y."/>
            <person name="Kubo Y."/>
            <person name="Shirasu K."/>
        </authorList>
    </citation>
    <scope>NUCLEOTIDE SEQUENCE [LARGE SCALE GENOMIC DNA]</scope>
    <source>
        <strain evidence="5">104-T / ATCC 96160 / CBS 514.97 / LARS 414 / MAFF 240422</strain>
    </source>
</reference>
<dbReference type="PANTHER" id="PTHR47785:SF6">
    <property type="entry name" value="ZN(II)2CYS6 TRANSCRIPTION FACTOR (EUROFUNG)"/>
    <property type="match status" value="1"/>
</dbReference>
<comment type="caution">
    <text evidence="4">The sequence shown here is derived from an EMBL/GenBank/DDBJ whole genome shotgun (WGS) entry which is preliminary data.</text>
</comment>
<dbReference type="InterPro" id="IPR053181">
    <property type="entry name" value="EcdB-like_regulator"/>
</dbReference>
<dbReference type="SMART" id="SM00066">
    <property type="entry name" value="GAL4"/>
    <property type="match status" value="1"/>
</dbReference>
<dbReference type="EMBL" id="AMCV02000011">
    <property type="protein sequence ID" value="TDZ21886.1"/>
    <property type="molecule type" value="Genomic_DNA"/>
</dbReference>
<dbReference type="OrthoDB" id="6133115at2759"/>
<feature type="region of interest" description="Disordered" evidence="2">
    <location>
        <begin position="1"/>
        <end position="28"/>
    </location>
</feature>
<protein>
    <submittedName>
        <fullName evidence="4">Oleate-activated transcription factor 1</fullName>
    </submittedName>
</protein>
<dbReference type="PROSITE" id="PS50048">
    <property type="entry name" value="ZN2_CY6_FUNGAL_2"/>
    <property type="match status" value="1"/>
</dbReference>
<gene>
    <name evidence="4" type="primary">OAF1</name>
    <name evidence="4" type="ORF">Cob_v005083</name>
</gene>
<evidence type="ECO:0000256" key="2">
    <source>
        <dbReference type="SAM" id="MobiDB-lite"/>
    </source>
</evidence>
<dbReference type="CDD" id="cd12148">
    <property type="entry name" value="fungal_TF_MHR"/>
    <property type="match status" value="1"/>
</dbReference>
<dbReference type="STRING" id="1213857.A0A484FVI7"/>
<dbReference type="AlphaFoldDB" id="A0A484FVI7"/>
<organism evidence="4 5">
    <name type="scientific">Colletotrichum orbiculare (strain 104-T / ATCC 96160 / CBS 514.97 / LARS 414 / MAFF 240422)</name>
    <name type="common">Cucumber anthracnose fungus</name>
    <name type="synonym">Colletotrichum lagenarium</name>
    <dbReference type="NCBI Taxonomy" id="1213857"/>
    <lineage>
        <taxon>Eukaryota</taxon>
        <taxon>Fungi</taxon>
        <taxon>Dikarya</taxon>
        <taxon>Ascomycota</taxon>
        <taxon>Pezizomycotina</taxon>
        <taxon>Sordariomycetes</taxon>
        <taxon>Hypocreomycetidae</taxon>
        <taxon>Glomerellales</taxon>
        <taxon>Glomerellaceae</taxon>
        <taxon>Colletotrichum</taxon>
        <taxon>Colletotrichum orbiculare species complex</taxon>
    </lineage>
</organism>
<dbReference type="Pfam" id="PF00172">
    <property type="entry name" value="Zn_clus"/>
    <property type="match status" value="1"/>
</dbReference>
<dbReference type="Proteomes" id="UP000014480">
    <property type="component" value="Unassembled WGS sequence"/>
</dbReference>
<evidence type="ECO:0000313" key="5">
    <source>
        <dbReference type="Proteomes" id="UP000014480"/>
    </source>
</evidence>
<sequence length="715" mass="80479">MEDDNQPGPSGSAAPSTPKLAKKERGPIAKTACETCRKRKQKCDEQMPKCSFCRKHGDDCVYAAPPITKKDQSMQEMLRALSRIEPKIHELHARLQETPDHSDTISSIYQMLRSSGLQSRAPLNLPDGTGDEEPSAASTLRTTSHQASSNARRRNRQQYVSAVHRMMAWPVVRQMLESIRPEIPNLEVVYQDASFPVSLLEQQQPGQRLARDGLDRDGLDGHTPMGGQVYLEHVEPFRRMSDFSWDYLESRARYYFATVNTIHPILDRQTFLTKTLLPAFEEGFQESAEATLTCLMLALSEVALADNMGIPISGVGSGRGGSINGISDTRPPGFIFFNEARRRMGFVLGDCTLENIQIFILVGLYYGSCSRHLEFWKMTISASLACHALISSNSAQLRSSPRGDLIRRAFWHCSIMESGFNLELELPLTNLEKSEAQIGEGIFDAILSPSGFYEGHFCTQIDLRNLAFDFHRRLTSITGGLATSTTPAKAPTSESLYDEVEMMDSRLSTWRNNLAESLRWDDSNPSAPYASTAHGIPDLSMFANLGSTPGQFTTAFQLQIDSTLNALLRTRYYYVRHLLYRPFIYRILHNESPTERDMIGAAECLRTCLMWPIIMPPACLHKRLISCLYFWSHNILGILIILRLSIVHPGLLQIRTTMCGEDFSSGADETVRLCIAWIRDLKDTDTSARWCWSIVKGLYAEWDDEARPVDAQMME</sequence>
<accession>A0A484FVI7</accession>
<dbReference type="PROSITE" id="PS00463">
    <property type="entry name" value="ZN2_CY6_FUNGAL_1"/>
    <property type="match status" value="1"/>
</dbReference>
<dbReference type="PANTHER" id="PTHR47785">
    <property type="entry name" value="ZN(II)2CYS6 TRANSCRIPTION FACTOR (EUROFUNG)-RELATED-RELATED"/>
    <property type="match status" value="1"/>
</dbReference>
<dbReference type="GO" id="GO:0008270">
    <property type="term" value="F:zinc ion binding"/>
    <property type="evidence" value="ECO:0007669"/>
    <property type="project" value="InterPro"/>
</dbReference>
<keyword evidence="1" id="KW-0539">Nucleus</keyword>
<dbReference type="GO" id="GO:0000981">
    <property type="term" value="F:DNA-binding transcription factor activity, RNA polymerase II-specific"/>
    <property type="evidence" value="ECO:0007669"/>
    <property type="project" value="InterPro"/>
</dbReference>
<proteinExistence type="predicted"/>
<feature type="domain" description="Zn(2)-C6 fungal-type" evidence="3">
    <location>
        <begin position="32"/>
        <end position="62"/>
    </location>
</feature>
<dbReference type="InterPro" id="IPR036864">
    <property type="entry name" value="Zn2-C6_fun-type_DNA-bd_sf"/>
</dbReference>
<feature type="compositionally biased region" description="Low complexity" evidence="2">
    <location>
        <begin position="7"/>
        <end position="16"/>
    </location>
</feature>
<feature type="region of interest" description="Disordered" evidence="2">
    <location>
        <begin position="119"/>
        <end position="156"/>
    </location>
</feature>
<evidence type="ECO:0000256" key="1">
    <source>
        <dbReference type="ARBA" id="ARBA00023242"/>
    </source>
</evidence>
<dbReference type="Gene3D" id="4.10.240.10">
    <property type="entry name" value="Zn(2)-C6 fungal-type DNA-binding domain"/>
    <property type="match status" value="1"/>
</dbReference>
<dbReference type="CDD" id="cd00067">
    <property type="entry name" value="GAL4"/>
    <property type="match status" value="1"/>
</dbReference>
<evidence type="ECO:0000313" key="4">
    <source>
        <dbReference type="EMBL" id="TDZ21886.1"/>
    </source>
</evidence>
<evidence type="ECO:0000259" key="3">
    <source>
        <dbReference type="PROSITE" id="PS50048"/>
    </source>
</evidence>
<dbReference type="InterPro" id="IPR001138">
    <property type="entry name" value="Zn2Cys6_DnaBD"/>
</dbReference>
<reference evidence="5" key="2">
    <citation type="journal article" date="2019" name="Mol. Plant Microbe Interact.">
        <title>Genome sequence resources for four phytopathogenic fungi from the Colletotrichum orbiculare species complex.</title>
        <authorList>
            <person name="Gan P."/>
            <person name="Tsushima A."/>
            <person name="Narusaka M."/>
            <person name="Narusaka Y."/>
            <person name="Takano Y."/>
            <person name="Kubo Y."/>
            <person name="Shirasu K."/>
        </authorList>
    </citation>
    <scope>GENOME REANNOTATION</scope>
    <source>
        <strain evidence="5">104-T / ATCC 96160 / CBS 514.97 / LARS 414 / MAFF 240422</strain>
    </source>
</reference>
<dbReference type="SUPFAM" id="SSF57701">
    <property type="entry name" value="Zn2/Cys6 DNA-binding domain"/>
    <property type="match status" value="1"/>
</dbReference>
<name>A0A484FVI7_COLOR</name>